<dbReference type="EMBL" id="CM045761">
    <property type="protein sequence ID" value="KAI8013213.1"/>
    <property type="molecule type" value="Genomic_DNA"/>
</dbReference>
<name>A0ACC0HKL3_9ERIC</name>
<evidence type="ECO:0000313" key="1">
    <source>
        <dbReference type="EMBL" id="KAI8013213.1"/>
    </source>
</evidence>
<comment type="caution">
    <text evidence="1">The sequence shown here is derived from an EMBL/GenBank/DDBJ whole genome shotgun (WGS) entry which is preliminary data.</text>
</comment>
<proteinExistence type="predicted"/>
<protein>
    <submittedName>
        <fullName evidence="1">Uncharacterized protein</fullName>
    </submittedName>
</protein>
<accession>A0ACC0HKL3</accession>
<organism evidence="1 2">
    <name type="scientific">Camellia lanceoleosa</name>
    <dbReference type="NCBI Taxonomy" id="1840588"/>
    <lineage>
        <taxon>Eukaryota</taxon>
        <taxon>Viridiplantae</taxon>
        <taxon>Streptophyta</taxon>
        <taxon>Embryophyta</taxon>
        <taxon>Tracheophyta</taxon>
        <taxon>Spermatophyta</taxon>
        <taxon>Magnoliopsida</taxon>
        <taxon>eudicotyledons</taxon>
        <taxon>Gunneridae</taxon>
        <taxon>Pentapetalae</taxon>
        <taxon>asterids</taxon>
        <taxon>Ericales</taxon>
        <taxon>Theaceae</taxon>
        <taxon>Camellia</taxon>
    </lineage>
</organism>
<dbReference type="Proteomes" id="UP001060215">
    <property type="component" value="Chromosome 4"/>
</dbReference>
<keyword evidence="2" id="KW-1185">Reference proteome</keyword>
<gene>
    <name evidence="1" type="ORF">LOK49_LG05G02846</name>
</gene>
<reference evidence="1 2" key="1">
    <citation type="journal article" date="2022" name="Plant J.">
        <title>Chromosome-level genome of Camellia lanceoleosa provides a valuable resource for understanding genome evolution and self-incompatibility.</title>
        <authorList>
            <person name="Gong W."/>
            <person name="Xiao S."/>
            <person name="Wang L."/>
            <person name="Liao Z."/>
            <person name="Chang Y."/>
            <person name="Mo W."/>
            <person name="Hu G."/>
            <person name="Li W."/>
            <person name="Zhao G."/>
            <person name="Zhu H."/>
            <person name="Hu X."/>
            <person name="Ji K."/>
            <person name="Xiang X."/>
            <person name="Song Q."/>
            <person name="Yuan D."/>
            <person name="Jin S."/>
            <person name="Zhang L."/>
        </authorList>
    </citation>
    <scope>NUCLEOTIDE SEQUENCE [LARGE SCALE GENOMIC DNA]</scope>
    <source>
        <strain evidence="1">SQ_2022a</strain>
    </source>
</reference>
<evidence type="ECO:0000313" key="2">
    <source>
        <dbReference type="Proteomes" id="UP001060215"/>
    </source>
</evidence>
<sequence length="205" mass="22853">MEKENYAAAEIEEATTDGGGDAPTTAAAAADSDDSSPLLPKPPRTRTVRTKVPEVEVHLSRRGKGPIDVFKSGLGGWDQNQLEIGDILDKYGFKSVFAFNPQTGRGAPIRFNPRNGRSVLPYNDGSVIFIDGEPKDSLLKPITKILIGVAFVTFMIIFFMKENPEWMQKLYLSGGRIPPWVLACVVIVFTRFRKRTRDFPRKHGW</sequence>